<dbReference type="CDD" id="cd05466">
    <property type="entry name" value="PBP2_LTTR_substrate"/>
    <property type="match status" value="1"/>
</dbReference>
<evidence type="ECO:0000256" key="3">
    <source>
        <dbReference type="ARBA" id="ARBA00023125"/>
    </source>
</evidence>
<organism evidence="6 7">
    <name type="scientific">Lacrimispora xylanisolvens</name>
    <dbReference type="NCBI Taxonomy" id="384636"/>
    <lineage>
        <taxon>Bacteria</taxon>
        <taxon>Bacillati</taxon>
        <taxon>Bacillota</taxon>
        <taxon>Clostridia</taxon>
        <taxon>Lachnospirales</taxon>
        <taxon>Lachnospiraceae</taxon>
        <taxon>Lacrimispora</taxon>
    </lineage>
</organism>
<keyword evidence="3 6" id="KW-0238">DNA-binding</keyword>
<evidence type="ECO:0000313" key="7">
    <source>
        <dbReference type="Proteomes" id="UP000237749"/>
    </source>
</evidence>
<keyword evidence="4" id="KW-0804">Transcription</keyword>
<dbReference type="Gene3D" id="3.40.190.290">
    <property type="match status" value="1"/>
</dbReference>
<evidence type="ECO:0000256" key="4">
    <source>
        <dbReference type="ARBA" id="ARBA00023163"/>
    </source>
</evidence>
<dbReference type="PRINTS" id="PR00039">
    <property type="entry name" value="HTHLYSR"/>
</dbReference>
<dbReference type="Proteomes" id="UP000237749">
    <property type="component" value="Unassembled WGS sequence"/>
</dbReference>
<evidence type="ECO:0000259" key="5">
    <source>
        <dbReference type="PROSITE" id="PS50931"/>
    </source>
</evidence>
<dbReference type="PANTHER" id="PTHR30419:SF8">
    <property type="entry name" value="NITROGEN ASSIMILATION TRANSCRIPTIONAL ACTIVATOR-RELATED"/>
    <property type="match status" value="1"/>
</dbReference>
<proteinExistence type="inferred from homology"/>
<dbReference type="InterPro" id="IPR000847">
    <property type="entry name" value="LysR_HTH_N"/>
</dbReference>
<protein>
    <submittedName>
        <fullName evidence="6">DNA-binding transcriptional LysR family regulator</fullName>
    </submittedName>
</protein>
<dbReference type="InterPro" id="IPR036390">
    <property type="entry name" value="WH_DNA-bd_sf"/>
</dbReference>
<dbReference type="InterPro" id="IPR036388">
    <property type="entry name" value="WH-like_DNA-bd_sf"/>
</dbReference>
<dbReference type="InterPro" id="IPR050950">
    <property type="entry name" value="HTH-type_LysR_regulators"/>
</dbReference>
<name>A0A2S6HYZ3_9FIRM</name>
<dbReference type="AlphaFoldDB" id="A0A2S6HYZ3"/>
<comment type="similarity">
    <text evidence="1">Belongs to the LysR transcriptional regulatory family.</text>
</comment>
<evidence type="ECO:0000256" key="1">
    <source>
        <dbReference type="ARBA" id="ARBA00009437"/>
    </source>
</evidence>
<dbReference type="PROSITE" id="PS50931">
    <property type="entry name" value="HTH_LYSR"/>
    <property type="match status" value="1"/>
</dbReference>
<dbReference type="SUPFAM" id="SSF46785">
    <property type="entry name" value="Winged helix' DNA-binding domain"/>
    <property type="match status" value="1"/>
</dbReference>
<dbReference type="Pfam" id="PF00126">
    <property type="entry name" value="HTH_1"/>
    <property type="match status" value="1"/>
</dbReference>
<dbReference type="GO" id="GO:0003700">
    <property type="term" value="F:DNA-binding transcription factor activity"/>
    <property type="evidence" value="ECO:0007669"/>
    <property type="project" value="InterPro"/>
</dbReference>
<feature type="domain" description="HTH lysR-type" evidence="5">
    <location>
        <begin position="6"/>
        <end position="57"/>
    </location>
</feature>
<keyword evidence="7" id="KW-1185">Reference proteome</keyword>
<sequence>MFSGKEYVYEVYKEKSFSKAANNLYISQPSLSSTIKRIETRIGMPIFDRSITPVGLTECGLKYIQAAESIMAIEQDFRNYLDDARNLQTGTLTIGGSNLFTSYVIPPLISSLHQKYPGINVTIIEDNTSNLESQLLLGSLDFIVDNSTLCETKFDTFLYREEHLMIAVPKKYPINQNLQEYQVSLEQIRSDACQDPKVPVVPLMEFKDYPFIMLKPNNDTMQRGTHLCKANGFKPDILFELDQQSTAYHIACSGMGICFVSDTLLCKSPALTDMIYYKLDEEKSKRNICFFSKKNRYITFAMSEFLKLIS</sequence>
<dbReference type="Gene3D" id="1.10.10.10">
    <property type="entry name" value="Winged helix-like DNA-binding domain superfamily/Winged helix DNA-binding domain"/>
    <property type="match status" value="1"/>
</dbReference>
<dbReference type="GO" id="GO:0005829">
    <property type="term" value="C:cytosol"/>
    <property type="evidence" value="ECO:0007669"/>
    <property type="project" value="TreeGrafter"/>
</dbReference>
<dbReference type="Pfam" id="PF03466">
    <property type="entry name" value="LysR_substrate"/>
    <property type="match status" value="1"/>
</dbReference>
<dbReference type="InterPro" id="IPR005119">
    <property type="entry name" value="LysR_subst-bd"/>
</dbReference>
<reference evidence="6 7" key="1">
    <citation type="submission" date="2018-02" db="EMBL/GenBank/DDBJ databases">
        <title>Genomic Encyclopedia of Archaeal and Bacterial Type Strains, Phase II (KMG-II): from individual species to whole genera.</title>
        <authorList>
            <person name="Goeker M."/>
        </authorList>
    </citation>
    <scope>NUCLEOTIDE SEQUENCE [LARGE SCALE GENOMIC DNA]</scope>
    <source>
        <strain evidence="6 7">DSM 3808</strain>
    </source>
</reference>
<keyword evidence="2" id="KW-0805">Transcription regulation</keyword>
<dbReference type="RefSeq" id="WP_104434073.1">
    <property type="nucleotide sequence ID" value="NZ_PTJA01000001.1"/>
</dbReference>
<dbReference type="SUPFAM" id="SSF53850">
    <property type="entry name" value="Periplasmic binding protein-like II"/>
    <property type="match status" value="1"/>
</dbReference>
<accession>A0A2S6HYZ3</accession>
<dbReference type="PANTHER" id="PTHR30419">
    <property type="entry name" value="HTH-TYPE TRANSCRIPTIONAL REGULATOR YBHD"/>
    <property type="match status" value="1"/>
</dbReference>
<comment type="caution">
    <text evidence="6">The sequence shown here is derived from an EMBL/GenBank/DDBJ whole genome shotgun (WGS) entry which is preliminary data.</text>
</comment>
<evidence type="ECO:0000256" key="2">
    <source>
        <dbReference type="ARBA" id="ARBA00023015"/>
    </source>
</evidence>
<dbReference type="GO" id="GO:0003677">
    <property type="term" value="F:DNA binding"/>
    <property type="evidence" value="ECO:0007669"/>
    <property type="project" value="UniProtKB-KW"/>
</dbReference>
<evidence type="ECO:0000313" key="6">
    <source>
        <dbReference type="EMBL" id="PPK83362.1"/>
    </source>
</evidence>
<gene>
    <name evidence="6" type="ORF">BXY41_101425</name>
</gene>
<dbReference type="OrthoDB" id="9803735at2"/>
<dbReference type="EMBL" id="PTJA01000001">
    <property type="protein sequence ID" value="PPK83362.1"/>
    <property type="molecule type" value="Genomic_DNA"/>
</dbReference>